<feature type="signal peptide" evidence="1">
    <location>
        <begin position="1"/>
        <end position="21"/>
    </location>
</feature>
<gene>
    <name evidence="2" type="ORF">SKC38_11805</name>
</gene>
<evidence type="ECO:0008006" key="4">
    <source>
        <dbReference type="Google" id="ProtNLM"/>
    </source>
</evidence>
<organism evidence="2 3">
    <name type="scientific">Aquirufa echingensis</name>
    <dbReference type="NCBI Taxonomy" id="3096516"/>
    <lineage>
        <taxon>Bacteria</taxon>
        <taxon>Pseudomonadati</taxon>
        <taxon>Bacteroidota</taxon>
        <taxon>Cytophagia</taxon>
        <taxon>Cytophagales</taxon>
        <taxon>Flectobacillaceae</taxon>
        <taxon>Aquirufa</taxon>
    </lineage>
</organism>
<accession>A0ABW6D158</accession>
<feature type="chain" id="PRO_5046913110" description="Sialate O-acetylesterase domain-containing protein" evidence="1">
    <location>
        <begin position="22"/>
        <end position="363"/>
    </location>
</feature>
<dbReference type="Gene3D" id="3.40.50.1110">
    <property type="entry name" value="SGNH hydrolase"/>
    <property type="match status" value="1"/>
</dbReference>
<sequence>MNRLTLLVVSLVFLLSSCEQNGVSPTPIDLSTKVTFDIPNCRKFVQRNNSNEGEVFITGSTNNPFTSAKIKFKNYLGGQETGWLPLSNDGGNKFSGSFTLKGGGYYPQVIIENNNQVTEDTLMLWNFKVGEVFAVVGHSLAEGQDPYNLEDFDKQWCEVIKWDDGSKVAFWGRMAELLKKRLNVPIMMYNTGIGGTTSLHWGNSAWGLPFESPIFDWKQRYPYKFFENRILNDFPKTGIRGVFIMHGENDIDLSENDIVEGTKLYIQKTRDLLNKPDLVFWMAKCNRGTNDPKEIKVRAAQKRILEEIPNVLTGADLQSLTAPTYRHDGTHFNFAGVENAAIKWNEALLDAHFVQTKPLQRFK</sequence>
<dbReference type="PROSITE" id="PS51257">
    <property type="entry name" value="PROKAR_LIPOPROTEIN"/>
    <property type="match status" value="1"/>
</dbReference>
<keyword evidence="1" id="KW-0732">Signal</keyword>
<dbReference type="InterPro" id="IPR036514">
    <property type="entry name" value="SGNH_hydro_sf"/>
</dbReference>
<keyword evidence="3" id="KW-1185">Reference proteome</keyword>
<reference evidence="2 3" key="1">
    <citation type="submission" date="2024-03" db="EMBL/GenBank/DDBJ databases">
        <title>Aquirufa genome sequencing.</title>
        <authorList>
            <person name="Pitt A."/>
            <person name="Hahn M.W."/>
        </authorList>
    </citation>
    <scope>NUCLEOTIDE SEQUENCE [LARGE SCALE GENOMIC DNA]</scope>
    <source>
        <strain evidence="2 3">PLAD-142S6K</strain>
    </source>
</reference>
<protein>
    <recommendedName>
        <fullName evidence="4">Sialate O-acetylesterase domain-containing protein</fullName>
    </recommendedName>
</protein>
<comment type="caution">
    <text evidence="2">The sequence shown here is derived from an EMBL/GenBank/DDBJ whole genome shotgun (WGS) entry which is preliminary data.</text>
</comment>
<name>A0ABW6D158_9BACT</name>
<proteinExistence type="predicted"/>
<evidence type="ECO:0000313" key="2">
    <source>
        <dbReference type="EMBL" id="MFD3276914.1"/>
    </source>
</evidence>
<dbReference type="EMBL" id="JBBKYA010000006">
    <property type="protein sequence ID" value="MFD3276914.1"/>
    <property type="molecule type" value="Genomic_DNA"/>
</dbReference>
<dbReference type="SUPFAM" id="SSF52266">
    <property type="entry name" value="SGNH hydrolase"/>
    <property type="match status" value="1"/>
</dbReference>
<dbReference type="Proteomes" id="UP001598114">
    <property type="component" value="Unassembled WGS sequence"/>
</dbReference>
<evidence type="ECO:0000256" key="1">
    <source>
        <dbReference type="SAM" id="SignalP"/>
    </source>
</evidence>
<evidence type="ECO:0000313" key="3">
    <source>
        <dbReference type="Proteomes" id="UP001598114"/>
    </source>
</evidence>
<dbReference type="RefSeq" id="WP_377977348.1">
    <property type="nucleotide sequence ID" value="NZ_JBBKYA010000006.1"/>
</dbReference>